<comment type="caution">
    <text evidence="1">The sequence shown here is derived from an EMBL/GenBank/DDBJ whole genome shotgun (WGS) entry which is preliminary data.</text>
</comment>
<evidence type="ECO:0000313" key="1">
    <source>
        <dbReference type="EMBL" id="EET83949.1"/>
    </source>
</evidence>
<dbReference type="RefSeq" id="WP_005019504.1">
    <property type="nucleotide sequence ID" value="NZ_ACVR01000006.1"/>
</dbReference>
<dbReference type="EMBL" id="ACVR01000006">
    <property type="protein sequence ID" value="EET83949.1"/>
    <property type="molecule type" value="Genomic_DNA"/>
</dbReference>
<keyword evidence="2" id="KW-1185">Reference proteome</keyword>
<protein>
    <submittedName>
        <fullName evidence="1">Uncharacterized protein</fullName>
    </submittedName>
</protein>
<reference evidence="1 2" key="1">
    <citation type="submission" date="2009-07" db="EMBL/GenBank/DDBJ databases">
        <authorList>
            <person name="Madupu R."/>
            <person name="Durkin A.S."/>
            <person name="Torralba M."/>
            <person name="Methe B."/>
            <person name="Sutton G.G."/>
            <person name="Strausberg R.L."/>
            <person name="Nelson K.E."/>
        </authorList>
    </citation>
    <scope>NUCLEOTIDE SEQUENCE [LARGE SCALE GENOMIC DNA]</scope>
    <source>
        <strain evidence="1 2">SK82</strain>
    </source>
</reference>
<gene>
    <name evidence="1" type="ORF">ACIRA0001_0165</name>
</gene>
<organism evidence="1 2">
    <name type="scientific">Acinetobacter radioresistens SK82</name>
    <dbReference type="NCBI Taxonomy" id="596318"/>
    <lineage>
        <taxon>Bacteria</taxon>
        <taxon>Pseudomonadati</taxon>
        <taxon>Pseudomonadota</taxon>
        <taxon>Gammaproteobacteria</taxon>
        <taxon>Moraxellales</taxon>
        <taxon>Moraxellaceae</taxon>
        <taxon>Acinetobacter</taxon>
    </lineage>
</organism>
<sequence length="127" mass="14406">MKYFLFLIQEGTENKDTQNDLSIVVESDRPVNFLSDFIGGRATLTEGYTGYMTDYSVQICDFDSCRLHLCPDDKDKYLVTVNPCFKRLPDNTLEALPLQANQSLNLNFGNGGLSLNYKIQSIRQAHN</sequence>
<evidence type="ECO:0000313" key="2">
    <source>
        <dbReference type="Proteomes" id="UP000018419"/>
    </source>
</evidence>
<proteinExistence type="predicted"/>
<accession>A0ABM9YS43</accession>
<name>A0ABM9YS43_ACIRA</name>
<dbReference type="Proteomes" id="UP000018419">
    <property type="component" value="Unassembled WGS sequence"/>
</dbReference>